<dbReference type="Proteomes" id="UP000299102">
    <property type="component" value="Unassembled WGS sequence"/>
</dbReference>
<sequence length="125" mass="13772">MITKVLNLIIEVKNEEHAFTMVEPYCSQLCCSRKMGGATSEVQTLREYGDKVAASVVSFRPAMSVSFGGPLPLQHLTPSTSILSPSDTLSHLKGQQLTDEHQSALNDATPKKQIRNISSYIFRFA</sequence>
<keyword evidence="2" id="KW-1185">Reference proteome</keyword>
<evidence type="ECO:0000313" key="1">
    <source>
        <dbReference type="EMBL" id="GBP42249.1"/>
    </source>
</evidence>
<comment type="caution">
    <text evidence="1">The sequence shown here is derived from an EMBL/GenBank/DDBJ whole genome shotgun (WGS) entry which is preliminary data.</text>
</comment>
<dbReference type="AlphaFoldDB" id="A0A4C1VVL2"/>
<evidence type="ECO:0000313" key="2">
    <source>
        <dbReference type="Proteomes" id="UP000299102"/>
    </source>
</evidence>
<name>A0A4C1VVL2_EUMVA</name>
<organism evidence="1 2">
    <name type="scientific">Eumeta variegata</name>
    <name type="common">Bagworm moth</name>
    <name type="synonym">Eumeta japonica</name>
    <dbReference type="NCBI Taxonomy" id="151549"/>
    <lineage>
        <taxon>Eukaryota</taxon>
        <taxon>Metazoa</taxon>
        <taxon>Ecdysozoa</taxon>
        <taxon>Arthropoda</taxon>
        <taxon>Hexapoda</taxon>
        <taxon>Insecta</taxon>
        <taxon>Pterygota</taxon>
        <taxon>Neoptera</taxon>
        <taxon>Endopterygota</taxon>
        <taxon>Lepidoptera</taxon>
        <taxon>Glossata</taxon>
        <taxon>Ditrysia</taxon>
        <taxon>Tineoidea</taxon>
        <taxon>Psychidae</taxon>
        <taxon>Oiketicinae</taxon>
        <taxon>Eumeta</taxon>
    </lineage>
</organism>
<accession>A0A4C1VVL2</accession>
<gene>
    <name evidence="1" type="ORF">EVAR_29847_1</name>
</gene>
<proteinExistence type="predicted"/>
<protein>
    <submittedName>
        <fullName evidence="1">Uncharacterized protein</fullName>
    </submittedName>
</protein>
<dbReference type="EMBL" id="BGZK01000414">
    <property type="protein sequence ID" value="GBP42249.1"/>
    <property type="molecule type" value="Genomic_DNA"/>
</dbReference>
<reference evidence="1 2" key="1">
    <citation type="journal article" date="2019" name="Commun. Biol.">
        <title>The bagworm genome reveals a unique fibroin gene that provides high tensile strength.</title>
        <authorList>
            <person name="Kono N."/>
            <person name="Nakamura H."/>
            <person name="Ohtoshi R."/>
            <person name="Tomita M."/>
            <person name="Numata K."/>
            <person name="Arakawa K."/>
        </authorList>
    </citation>
    <scope>NUCLEOTIDE SEQUENCE [LARGE SCALE GENOMIC DNA]</scope>
</reference>